<organism evidence="1">
    <name type="scientific">Timema tahoe</name>
    <dbReference type="NCBI Taxonomy" id="61484"/>
    <lineage>
        <taxon>Eukaryota</taxon>
        <taxon>Metazoa</taxon>
        <taxon>Ecdysozoa</taxon>
        <taxon>Arthropoda</taxon>
        <taxon>Hexapoda</taxon>
        <taxon>Insecta</taxon>
        <taxon>Pterygota</taxon>
        <taxon>Neoptera</taxon>
        <taxon>Polyneoptera</taxon>
        <taxon>Phasmatodea</taxon>
        <taxon>Timematodea</taxon>
        <taxon>Timematoidea</taxon>
        <taxon>Timematidae</taxon>
        <taxon>Timema</taxon>
    </lineage>
</organism>
<name>A0A7R9FEI6_9NEOP</name>
<dbReference type="EMBL" id="OE000032">
    <property type="protein sequence ID" value="CAD7452078.1"/>
    <property type="molecule type" value="Genomic_DNA"/>
</dbReference>
<reference evidence="1" key="1">
    <citation type="submission" date="2020-11" db="EMBL/GenBank/DDBJ databases">
        <authorList>
            <person name="Tran Van P."/>
        </authorList>
    </citation>
    <scope>NUCLEOTIDE SEQUENCE</scope>
</reference>
<proteinExistence type="predicted"/>
<evidence type="ECO:0000313" key="1">
    <source>
        <dbReference type="EMBL" id="CAD7452078.1"/>
    </source>
</evidence>
<gene>
    <name evidence="1" type="ORF">TTEB3V08_LOCUS268</name>
</gene>
<protein>
    <submittedName>
        <fullName evidence="1">Uncharacterized protein</fullName>
    </submittedName>
</protein>
<accession>A0A7R9FEI6</accession>
<sequence>MDQEIISSAVESISHVISNGASGGSAKQKIHVNKQFWSILDPSSKLALFVSTMIQLIQKGHSGTNQGGYTVRTAKRAEQCSIDDSSAPMHLKTWIAFHRKTTVRCGAAPCSRCGLSATSGRGPFIVPYHETSARHVDLELRSQNLQSWSGLVFACLPRGAWFNPDRLHPKDSHELRTDSWQRAFSLLGTFNVGEGEFALNARTLNAQRRLSLISLMIQRAAKNVSLGRGLKTSDLKHYWDVSLCKGACMPRSPHRSWNSLCIMSRSHFVPG</sequence>
<dbReference type="AlphaFoldDB" id="A0A7R9FEI6"/>